<dbReference type="PANTHER" id="PTHR11769">
    <property type="entry name" value="HYALURONIDASE"/>
    <property type="match status" value="1"/>
</dbReference>
<dbReference type="PIRSF" id="PIRSF038193">
    <property type="entry name" value="Hyaluronidase"/>
    <property type="match status" value="1"/>
</dbReference>
<keyword evidence="13" id="KW-0449">Lipoprotein</keyword>
<evidence type="ECO:0000256" key="11">
    <source>
        <dbReference type="ARBA" id="ARBA00023170"/>
    </source>
</evidence>
<evidence type="ECO:0000256" key="2">
    <source>
        <dbReference type="ARBA" id="ARBA00004609"/>
    </source>
</evidence>
<dbReference type="GO" id="GO:0033906">
    <property type="term" value="F:hyaluronoglucuronidase activity"/>
    <property type="evidence" value="ECO:0007669"/>
    <property type="project" value="TreeGrafter"/>
</dbReference>
<dbReference type="GO" id="GO:0098552">
    <property type="term" value="C:side of membrane"/>
    <property type="evidence" value="ECO:0007669"/>
    <property type="project" value="UniProtKB-KW"/>
</dbReference>
<dbReference type="Gene3D" id="3.20.20.70">
    <property type="entry name" value="Aldolase class I"/>
    <property type="match status" value="1"/>
</dbReference>
<accession>A0A851D7Z2</accession>
<keyword evidence="10 19" id="KW-1015">Disulfide bond</keyword>
<dbReference type="EC" id="3.2.1.35" evidence="20"/>
<evidence type="ECO:0000256" key="9">
    <source>
        <dbReference type="ARBA" id="ARBA00023136"/>
    </source>
</evidence>
<dbReference type="PRINTS" id="PR00846">
    <property type="entry name" value="GLHYDRLASE56"/>
</dbReference>
<dbReference type="InterPro" id="IPR013785">
    <property type="entry name" value="Aldolase_TIM"/>
</dbReference>
<feature type="disulfide bond" evidence="19">
    <location>
        <begin position="372"/>
        <end position="383"/>
    </location>
</feature>
<evidence type="ECO:0000256" key="17">
    <source>
        <dbReference type="PIRSR" id="PIRSR038193-1"/>
    </source>
</evidence>
<dbReference type="PANTHER" id="PTHR11769:SF6">
    <property type="entry name" value="HYALURONIDASE-2"/>
    <property type="match status" value="1"/>
</dbReference>
<comment type="subunit">
    <text evidence="16">Interacts with MST1R.</text>
</comment>
<evidence type="ECO:0000313" key="23">
    <source>
        <dbReference type="Proteomes" id="UP000660247"/>
    </source>
</evidence>
<evidence type="ECO:0000313" key="22">
    <source>
        <dbReference type="EMBL" id="NWI64688.1"/>
    </source>
</evidence>
<evidence type="ECO:0000256" key="15">
    <source>
        <dbReference type="ARBA" id="ARBA00093332"/>
    </source>
</evidence>
<keyword evidence="7 21" id="KW-0732">Signal</keyword>
<evidence type="ECO:0000256" key="20">
    <source>
        <dbReference type="RuleBase" id="RU610713"/>
    </source>
</evidence>
<dbReference type="InterPro" id="IPR018155">
    <property type="entry name" value="Hyaluronidase"/>
</dbReference>
<evidence type="ECO:0000256" key="4">
    <source>
        <dbReference type="ARBA" id="ARBA00022475"/>
    </source>
</evidence>
<feature type="non-terminal residue" evidence="22">
    <location>
        <position position="477"/>
    </location>
</feature>
<organism evidence="22 23">
    <name type="scientific">Todus mexicanus</name>
    <name type="common">Puerto Rican tody</name>
    <dbReference type="NCBI Taxonomy" id="135184"/>
    <lineage>
        <taxon>Eukaryota</taxon>
        <taxon>Metazoa</taxon>
        <taxon>Chordata</taxon>
        <taxon>Craniata</taxon>
        <taxon>Vertebrata</taxon>
        <taxon>Euteleostomi</taxon>
        <taxon>Archelosauria</taxon>
        <taxon>Archosauria</taxon>
        <taxon>Dinosauria</taxon>
        <taxon>Saurischia</taxon>
        <taxon>Theropoda</taxon>
        <taxon>Coelurosauria</taxon>
        <taxon>Aves</taxon>
        <taxon>Neognathae</taxon>
        <taxon>Neoaves</taxon>
        <taxon>Telluraves</taxon>
        <taxon>Coraciimorphae</taxon>
        <taxon>Coraciiformes</taxon>
        <taxon>Todidae</taxon>
        <taxon>Todus</taxon>
    </lineage>
</organism>
<dbReference type="GO" id="GO:0005975">
    <property type="term" value="P:carbohydrate metabolic process"/>
    <property type="evidence" value="ECO:0007669"/>
    <property type="project" value="InterPro"/>
</dbReference>
<feature type="glycosylation site" description="N-linked (GlcNAc...) asparagine" evidence="18">
    <location>
        <position position="364"/>
    </location>
</feature>
<dbReference type="Pfam" id="PF01630">
    <property type="entry name" value="Glyco_hydro_56"/>
    <property type="match status" value="1"/>
</dbReference>
<dbReference type="GO" id="GO:0004415">
    <property type="term" value="F:hyalurononglucosaminidase activity"/>
    <property type="evidence" value="ECO:0007669"/>
    <property type="project" value="UniProtKB-UniRule"/>
</dbReference>
<dbReference type="OrthoDB" id="5796153at2759"/>
<feature type="disulfide bond" evidence="19">
    <location>
        <begin position="438"/>
        <end position="447"/>
    </location>
</feature>
<evidence type="ECO:0000256" key="10">
    <source>
        <dbReference type="ARBA" id="ARBA00023157"/>
    </source>
</evidence>
<feature type="non-terminal residue" evidence="22">
    <location>
        <position position="1"/>
    </location>
</feature>
<dbReference type="InterPro" id="IPR017853">
    <property type="entry name" value="GH"/>
</dbReference>
<keyword evidence="11" id="KW-0675">Receptor</keyword>
<keyword evidence="8 20" id="KW-0378">Hydrolase</keyword>
<evidence type="ECO:0000256" key="13">
    <source>
        <dbReference type="ARBA" id="ARBA00023288"/>
    </source>
</evidence>
<evidence type="ECO:0000256" key="6">
    <source>
        <dbReference type="ARBA" id="ARBA00022622"/>
    </source>
</evidence>
<dbReference type="AlphaFoldDB" id="A0A851D7Z2"/>
<feature type="chain" id="PRO_5032671863" description="Hyaluronidase" evidence="21">
    <location>
        <begin position="21"/>
        <end position="477"/>
    </location>
</feature>
<dbReference type="EMBL" id="WEIS01029192">
    <property type="protein sequence ID" value="NWI64688.1"/>
    <property type="molecule type" value="Genomic_DNA"/>
</dbReference>
<evidence type="ECO:0000256" key="12">
    <source>
        <dbReference type="ARBA" id="ARBA00023180"/>
    </source>
</evidence>
<sequence>MLGGCAAVAAVSCLALLALARQPPEKPAAAPVLTRRPFLVAWNVPTQDCKPRFQVSFDFSLFDLHASPNEGFVGQNLTIFYKERLGLYPYYDSQHVAINGGVPQNSSLSEHLAHLRTGISKYIRSPTTEGLAVIDWEEWRPIWARNWKPKDIYREVSQHLVHQRYSSWPHKELNKQEVFKQAVFEFESAAQQFMVSTLRVAKSYRPKQLWGFYLFPDCYNHDYSKNKESYTGQCPDVEKTRNDQLAWLWKESTALYPSIYLDPLLASTPNSRKFVRARVMEAMRISQQHHDDYSLPVFVYTRPTYSRKPDLLSQSDLISTIGESAALGAAGAIFWGDADYTKNRDSCQVVKNYLEDVLGRYLVNVTTAAQLCSTTLCQGRGRCLRQDSTADVFLHLNSTSFQLRRRDKDHPQHPLFWAEGQLSAADILFLRTHFQCHCYQGWQGSSCQTPAGPGSGAPARLAPLGLGVLLLLLAGWH</sequence>
<dbReference type="SUPFAM" id="SSF51445">
    <property type="entry name" value="(Trans)glycosidases"/>
    <property type="match status" value="1"/>
</dbReference>
<evidence type="ECO:0000256" key="16">
    <source>
        <dbReference type="ARBA" id="ARBA00093545"/>
    </source>
</evidence>
<keyword evidence="23" id="KW-1185">Reference proteome</keyword>
<feature type="disulfide bond" evidence="19">
    <location>
        <begin position="377"/>
        <end position="436"/>
    </location>
</feature>
<evidence type="ECO:0000256" key="3">
    <source>
        <dbReference type="ARBA" id="ARBA00008871"/>
    </source>
</evidence>
<comment type="caution">
    <text evidence="22">The sequence shown here is derived from an EMBL/GenBank/DDBJ whole genome shotgun (WGS) entry which is preliminary data.</text>
</comment>
<dbReference type="GO" id="GO:0030214">
    <property type="term" value="P:hyaluronan catabolic process"/>
    <property type="evidence" value="ECO:0007669"/>
    <property type="project" value="TreeGrafter"/>
</dbReference>
<dbReference type="GO" id="GO:0005886">
    <property type="term" value="C:plasma membrane"/>
    <property type="evidence" value="ECO:0007669"/>
    <property type="project" value="UniProtKB-SubCell"/>
</dbReference>
<dbReference type="Proteomes" id="UP000660247">
    <property type="component" value="Unassembled WGS sequence"/>
</dbReference>
<dbReference type="FunFam" id="3.20.20.70:FF:000065">
    <property type="entry name" value="Hyaluronidase"/>
    <property type="match status" value="1"/>
</dbReference>
<reference evidence="22" key="1">
    <citation type="submission" date="2019-10" db="EMBL/GenBank/DDBJ databases">
        <title>Bird 10,000 Genomes (B10K) Project - Family phase.</title>
        <authorList>
            <person name="Zhang G."/>
        </authorList>
    </citation>
    <scope>NUCLEOTIDE SEQUENCE</scope>
    <source>
        <strain evidence="22">B10K-DU-002-69</strain>
        <tissue evidence="22">Muscle</tissue>
    </source>
</reference>
<evidence type="ECO:0000256" key="7">
    <source>
        <dbReference type="ARBA" id="ARBA00022729"/>
    </source>
</evidence>
<feature type="disulfide bond" evidence="19">
    <location>
        <begin position="218"/>
        <end position="234"/>
    </location>
</feature>
<gene>
    <name evidence="22" type="primary">Hyal2</name>
    <name evidence="22" type="ORF">TODMEX_R08990</name>
</gene>
<evidence type="ECO:0000256" key="1">
    <source>
        <dbReference type="ARBA" id="ARBA00000251"/>
    </source>
</evidence>
<keyword evidence="9" id="KW-0472">Membrane</keyword>
<feature type="active site" description="Proton donor" evidence="17">
    <location>
        <position position="137"/>
    </location>
</feature>
<evidence type="ECO:0000256" key="14">
    <source>
        <dbReference type="ARBA" id="ARBA00023295"/>
    </source>
</evidence>
<evidence type="ECO:0000256" key="21">
    <source>
        <dbReference type="SAM" id="SignalP"/>
    </source>
</evidence>
<keyword evidence="12" id="KW-0325">Glycoprotein</keyword>
<keyword evidence="5" id="KW-0245">EGF-like domain</keyword>
<feature type="signal peptide" evidence="21">
    <location>
        <begin position="1"/>
        <end position="20"/>
    </location>
</feature>
<keyword evidence="14 20" id="KW-0326">Glycosidase</keyword>
<name>A0A851D7Z2_TODME</name>
<evidence type="ECO:0000256" key="19">
    <source>
        <dbReference type="PIRSR" id="PIRSR038193-3"/>
    </source>
</evidence>
<keyword evidence="4" id="KW-1003">Cell membrane</keyword>
<dbReference type="GO" id="GO:0031410">
    <property type="term" value="C:cytoplasmic vesicle"/>
    <property type="evidence" value="ECO:0007669"/>
    <property type="project" value="TreeGrafter"/>
</dbReference>
<evidence type="ECO:0000256" key="5">
    <source>
        <dbReference type="ARBA" id="ARBA00022536"/>
    </source>
</evidence>
<dbReference type="GlyCosmos" id="A0A851D7Z2">
    <property type="glycosylation" value="1 site, No reported glycans"/>
</dbReference>
<evidence type="ECO:0000256" key="8">
    <source>
        <dbReference type="ARBA" id="ARBA00022801"/>
    </source>
</evidence>
<comment type="similarity">
    <text evidence="3 20">Belongs to the glycosyl hydrolase 56 family.</text>
</comment>
<evidence type="ECO:0000256" key="18">
    <source>
        <dbReference type="PIRSR" id="PIRSR038193-2"/>
    </source>
</evidence>
<proteinExistence type="inferred from homology"/>
<protein>
    <recommendedName>
        <fullName evidence="20">Hyaluronidase</fullName>
        <ecNumber evidence="20">3.2.1.35</ecNumber>
    </recommendedName>
</protein>
<comment type="catalytic activity">
    <reaction evidence="1 20">
        <text>Random hydrolysis of (1-&gt;4)-linkages between N-acetyl-beta-D-glucosamine and D-glucuronate residues in hyaluronate.</text>
        <dbReference type="EC" id="3.2.1.35"/>
    </reaction>
</comment>
<comment type="function">
    <text evidence="15">Catalyzes hyaluronan degradation into small fragments that are endocytosed and degraded in lysosomes by HYAL1 and exoglycosidases. Essential for the breakdown of extracellular matrix hyaluronan.</text>
</comment>
<feature type="disulfide bond" evidence="19">
    <location>
        <begin position="49"/>
        <end position="347"/>
    </location>
</feature>
<keyword evidence="6" id="KW-0336">GPI-anchor</keyword>
<comment type="subcellular location">
    <subcellularLocation>
        <location evidence="2">Cell membrane</location>
        <topology evidence="2">Lipid-anchor</topology>
        <topology evidence="2">GPI-anchor</topology>
    </subcellularLocation>
</comment>